<reference evidence="1 2" key="1">
    <citation type="submission" date="2018-03" db="EMBL/GenBank/DDBJ databases">
        <title>Phenotypic and genomic properties of Cyclonatronum proteinivorum gen. nov., sp. nov., a haloalkaliphilic bacteroidete from soda lakes possessing Na+-translocating rhodopsin.</title>
        <authorList>
            <person name="Toshchakov S.V."/>
            <person name="Korzhenkov A."/>
            <person name="Samarov N.I."/>
            <person name="Kublanov I.V."/>
            <person name="Muntyan M.S."/>
            <person name="Sorokin D.Y."/>
        </authorList>
    </citation>
    <scope>NUCLEOTIDE SEQUENCE [LARGE SCALE GENOMIC DNA]</scope>
    <source>
        <strain evidence="1 2">Omega</strain>
    </source>
</reference>
<gene>
    <name evidence="1" type="ORF">CYPRO_2846</name>
</gene>
<organism evidence="1 2">
    <name type="scientific">Cyclonatronum proteinivorum</name>
    <dbReference type="NCBI Taxonomy" id="1457365"/>
    <lineage>
        <taxon>Bacteria</taxon>
        <taxon>Pseudomonadati</taxon>
        <taxon>Balneolota</taxon>
        <taxon>Balneolia</taxon>
        <taxon>Balneolales</taxon>
        <taxon>Cyclonatronaceae</taxon>
        <taxon>Cyclonatronum</taxon>
    </lineage>
</organism>
<dbReference type="AlphaFoldDB" id="A0A345UNN2"/>
<evidence type="ECO:0000313" key="2">
    <source>
        <dbReference type="Proteomes" id="UP000254808"/>
    </source>
</evidence>
<name>A0A345UNN2_9BACT</name>
<dbReference type="KEGG" id="cprv:CYPRO_2846"/>
<dbReference type="EMBL" id="CP027806">
    <property type="protein sequence ID" value="AXJ02084.1"/>
    <property type="molecule type" value="Genomic_DNA"/>
</dbReference>
<dbReference type="RefSeq" id="WP_114985216.1">
    <property type="nucleotide sequence ID" value="NZ_CP027806.1"/>
</dbReference>
<protein>
    <submittedName>
        <fullName evidence="1">Uncharacterized conserved protein, DUF2141 family</fullName>
    </submittedName>
</protein>
<keyword evidence="2" id="KW-1185">Reference proteome</keyword>
<dbReference type="Proteomes" id="UP000254808">
    <property type="component" value="Chromosome"/>
</dbReference>
<sequence>MTLFFLLCIFFTPVSPTETDTTLSDETDRFELTVIAEKIRNDNGHIIIELSDHGGIARAAGKAVIEGDRAELTFKNLTPGEWAVRLFHDENDNEIFDTNFLRIPREGYGFSNNVRGRFGPPPFEDRLFEVRGDTTISVMLIY</sequence>
<accession>A0A345UNN2</accession>
<dbReference type="InterPro" id="IPR018673">
    <property type="entry name" value="DUF2141"/>
</dbReference>
<evidence type="ECO:0000313" key="1">
    <source>
        <dbReference type="EMBL" id="AXJ02084.1"/>
    </source>
</evidence>
<dbReference type="OrthoDB" id="9788332at2"/>
<dbReference type="Pfam" id="PF09912">
    <property type="entry name" value="DUF2141"/>
    <property type="match status" value="1"/>
</dbReference>
<proteinExistence type="predicted"/>